<keyword evidence="12" id="KW-1185">Reference proteome</keyword>
<keyword evidence="5 10" id="KW-0812">Transmembrane</keyword>
<organism evidence="11 12">
    <name type="scientific">Eubacterium multiforme</name>
    <dbReference type="NCBI Taxonomy" id="83339"/>
    <lineage>
        <taxon>Bacteria</taxon>
        <taxon>Bacillati</taxon>
        <taxon>Bacillota</taxon>
        <taxon>Clostridia</taxon>
        <taxon>Eubacteriales</taxon>
        <taxon>Eubacteriaceae</taxon>
        <taxon>Eubacterium</taxon>
    </lineage>
</organism>
<feature type="transmembrane region" description="Helical" evidence="10">
    <location>
        <begin position="276"/>
        <end position="297"/>
    </location>
</feature>
<feature type="transmembrane region" description="Helical" evidence="10">
    <location>
        <begin position="147"/>
        <end position="163"/>
    </location>
</feature>
<comment type="caution">
    <text evidence="11">The sequence shown here is derived from an EMBL/GenBank/DDBJ whole genome shotgun (WGS) entry which is preliminary data.</text>
</comment>
<comment type="pathway">
    <text evidence="9">Cell wall biogenesis; lipoteichoic acid biosynthesis.</text>
</comment>
<evidence type="ECO:0000256" key="7">
    <source>
        <dbReference type="ARBA" id="ARBA00023136"/>
    </source>
</evidence>
<dbReference type="RefSeq" id="WP_307485063.1">
    <property type="nucleotide sequence ID" value="NZ_JAUSUF010000003.1"/>
</dbReference>
<reference evidence="11 12" key="1">
    <citation type="submission" date="2023-07" db="EMBL/GenBank/DDBJ databases">
        <title>Genomic Encyclopedia of Type Strains, Phase IV (KMG-IV): sequencing the most valuable type-strain genomes for metagenomic binning, comparative biology and taxonomic classification.</title>
        <authorList>
            <person name="Goeker M."/>
        </authorList>
    </citation>
    <scope>NUCLEOTIDE SEQUENCE [LARGE SCALE GENOMIC DNA]</scope>
    <source>
        <strain evidence="11 12">DSM 20694</strain>
    </source>
</reference>
<evidence type="ECO:0000256" key="8">
    <source>
        <dbReference type="ARBA" id="ARBA00023315"/>
    </source>
</evidence>
<dbReference type="NCBIfam" id="TIGR04091">
    <property type="entry name" value="LTA_dltB"/>
    <property type="match status" value="1"/>
</dbReference>
<keyword evidence="3 9" id="KW-1003">Cell membrane</keyword>
<keyword evidence="8 9" id="KW-0012">Acyltransferase</keyword>
<dbReference type="InterPro" id="IPR024194">
    <property type="entry name" value="Ac/AlaTfrase_AlgI/DltB"/>
</dbReference>
<dbReference type="PIRSF" id="PIRSF500216">
    <property type="entry name" value="DltB"/>
    <property type="match status" value="1"/>
</dbReference>
<dbReference type="InterPro" id="IPR004299">
    <property type="entry name" value="MBOAT_fam"/>
</dbReference>
<keyword evidence="7 9" id="KW-0472">Membrane</keyword>
<feature type="transmembrane region" description="Helical" evidence="10">
    <location>
        <begin position="32"/>
        <end position="48"/>
    </location>
</feature>
<dbReference type="PIRSF" id="PIRSF016636">
    <property type="entry name" value="AlgI_DltB"/>
    <property type="match status" value="1"/>
</dbReference>
<evidence type="ECO:0000256" key="5">
    <source>
        <dbReference type="ARBA" id="ARBA00022692"/>
    </source>
</evidence>
<sequence length="394" mass="46807">MTFSQYGNYLYLYILLLTAIPAIVLGLLGKKIKFYGMIATLFMIFLIVGTHLQFKFLCAFIIWELIIVYGYLYVRKKTDSKFIYRLFLFGSMLPVILNKVSPYFNKLIPHAKIGIIGFIGISYLNFRVIQMVVEIYDEAIKEVKLSTFLYFVLFFPTLSSGPIDRSRRFEKDLDRELSREEYLDEYLMPGIKKIFLGIVYKFVIAFLINTLWLTKIHTDHFTVMRALSYMYAYTLYLFFDFGGYSLFAVGTSYIFGIKAPDNFNKPFISKDMKEFWTRWHISLSRWFGDYIFSRFVISSMRKKRFKKRATAAHVAQMITMITMGFWHGLTWYYIVYGVYEGAALVLTDIYQRKSKFYKKHKKEKWFEYLQIFITWQIVAFGMLLFSGYFALLKK</sequence>
<comment type="similarity">
    <text evidence="2 9">Belongs to the membrane-bound acyltransferase family.</text>
</comment>
<feature type="transmembrane region" description="Helical" evidence="10">
    <location>
        <begin position="235"/>
        <end position="256"/>
    </location>
</feature>
<gene>
    <name evidence="11" type="ORF">J2S18_001445</name>
</gene>
<dbReference type="PANTHER" id="PTHR13285:SF23">
    <property type="entry name" value="TEICHOIC ACID D-ALANYLTRANSFERASE"/>
    <property type="match status" value="1"/>
</dbReference>
<evidence type="ECO:0000256" key="2">
    <source>
        <dbReference type="ARBA" id="ARBA00010323"/>
    </source>
</evidence>
<evidence type="ECO:0000256" key="1">
    <source>
        <dbReference type="ARBA" id="ARBA00004651"/>
    </source>
</evidence>
<evidence type="ECO:0000256" key="6">
    <source>
        <dbReference type="ARBA" id="ARBA00022989"/>
    </source>
</evidence>
<evidence type="ECO:0000256" key="9">
    <source>
        <dbReference type="PIRNR" id="PIRNR016636"/>
    </source>
</evidence>
<protein>
    <recommendedName>
        <fullName evidence="9">Teichoic acid D-alanyltransferase</fullName>
        <ecNumber evidence="9">2.3.1.-</ecNumber>
    </recommendedName>
</protein>
<evidence type="ECO:0000256" key="4">
    <source>
        <dbReference type="ARBA" id="ARBA00022679"/>
    </source>
</evidence>
<comment type="function">
    <text evidence="9">O-acyltransferase that catalyzes D-alanylation of both teichoic acid and lipoteichoic acid (LTA). D-alanylation of LTA plays an important role in modulating the properties of the cell wall in Gram-positive bacteria, influencing the net charge of the cell wall. Catalyzes D-alanylation from DltC carrier protein.</text>
</comment>
<dbReference type="Pfam" id="PF03062">
    <property type="entry name" value="MBOAT"/>
    <property type="match status" value="1"/>
</dbReference>
<feature type="transmembrane region" description="Helical" evidence="10">
    <location>
        <begin position="332"/>
        <end position="350"/>
    </location>
</feature>
<evidence type="ECO:0000256" key="10">
    <source>
        <dbReference type="SAM" id="Phobius"/>
    </source>
</evidence>
<dbReference type="InterPro" id="IPR024024">
    <property type="entry name" value="DltB"/>
</dbReference>
<dbReference type="Proteomes" id="UP001228504">
    <property type="component" value="Unassembled WGS sequence"/>
</dbReference>
<accession>A0ABT9UT80</accession>
<feature type="transmembrane region" description="Helical" evidence="10">
    <location>
        <begin position="107"/>
        <end position="126"/>
    </location>
</feature>
<dbReference type="InterPro" id="IPR051085">
    <property type="entry name" value="MB_O-acyltransferase"/>
</dbReference>
<feature type="transmembrane region" description="Helical" evidence="10">
    <location>
        <begin position="194"/>
        <end position="214"/>
    </location>
</feature>
<evidence type="ECO:0000313" key="12">
    <source>
        <dbReference type="Proteomes" id="UP001228504"/>
    </source>
</evidence>
<keyword evidence="4 9" id="KW-0808">Transferase</keyword>
<dbReference type="EMBL" id="JAUSUF010000003">
    <property type="protein sequence ID" value="MDQ0149515.1"/>
    <property type="molecule type" value="Genomic_DNA"/>
</dbReference>
<proteinExistence type="inferred from homology"/>
<name>A0ABT9UT80_9FIRM</name>
<evidence type="ECO:0000256" key="3">
    <source>
        <dbReference type="ARBA" id="ARBA00022475"/>
    </source>
</evidence>
<feature type="transmembrane region" description="Helical" evidence="10">
    <location>
        <begin position="6"/>
        <end position="25"/>
    </location>
</feature>
<dbReference type="EC" id="2.3.1.-" evidence="9"/>
<feature type="transmembrane region" description="Helical" evidence="10">
    <location>
        <begin position="54"/>
        <end position="73"/>
    </location>
</feature>
<dbReference type="PANTHER" id="PTHR13285">
    <property type="entry name" value="ACYLTRANSFERASE"/>
    <property type="match status" value="1"/>
</dbReference>
<feature type="transmembrane region" description="Helical" evidence="10">
    <location>
        <begin position="371"/>
        <end position="391"/>
    </location>
</feature>
<evidence type="ECO:0000313" key="11">
    <source>
        <dbReference type="EMBL" id="MDQ0149515.1"/>
    </source>
</evidence>
<feature type="transmembrane region" description="Helical" evidence="10">
    <location>
        <begin position="82"/>
        <end position="101"/>
    </location>
</feature>
<comment type="subcellular location">
    <subcellularLocation>
        <location evidence="1">Cell membrane</location>
        <topology evidence="1">Multi-pass membrane protein</topology>
    </subcellularLocation>
</comment>
<keyword evidence="6 10" id="KW-1133">Transmembrane helix</keyword>